<sequence>MEANEKKKKLISSVHEHSDISVAVAFFHQLFRQLLHQISAHKCPCSSPQRFPLPAVSFSISFSASFPASFPVSFSVSFSVSVSSPVNLSVRFSFRFYVKCSLSFPSTFRDNFCHI</sequence>
<feature type="non-terminal residue" evidence="1">
    <location>
        <position position="115"/>
    </location>
</feature>
<dbReference type="AlphaFoldDB" id="A0A4S8MKR4"/>
<evidence type="ECO:0000313" key="1">
    <source>
        <dbReference type="EMBL" id="THV03398.1"/>
    </source>
</evidence>
<name>A0A4S8MKR4_DENBC</name>
<gene>
    <name evidence="1" type="ORF">K435DRAFT_774947</name>
</gene>
<proteinExistence type="predicted"/>
<evidence type="ECO:0000313" key="2">
    <source>
        <dbReference type="Proteomes" id="UP000297245"/>
    </source>
</evidence>
<dbReference type="Proteomes" id="UP000297245">
    <property type="component" value="Unassembled WGS sequence"/>
</dbReference>
<keyword evidence="2" id="KW-1185">Reference proteome</keyword>
<organism evidence="1 2">
    <name type="scientific">Dendrothele bispora (strain CBS 962.96)</name>
    <dbReference type="NCBI Taxonomy" id="1314807"/>
    <lineage>
        <taxon>Eukaryota</taxon>
        <taxon>Fungi</taxon>
        <taxon>Dikarya</taxon>
        <taxon>Basidiomycota</taxon>
        <taxon>Agaricomycotina</taxon>
        <taxon>Agaricomycetes</taxon>
        <taxon>Agaricomycetidae</taxon>
        <taxon>Agaricales</taxon>
        <taxon>Agaricales incertae sedis</taxon>
        <taxon>Dendrothele</taxon>
    </lineage>
</organism>
<accession>A0A4S8MKR4</accession>
<reference evidence="1 2" key="1">
    <citation type="journal article" date="2019" name="Nat. Ecol. Evol.">
        <title>Megaphylogeny resolves global patterns of mushroom evolution.</title>
        <authorList>
            <person name="Varga T."/>
            <person name="Krizsan K."/>
            <person name="Foldi C."/>
            <person name="Dima B."/>
            <person name="Sanchez-Garcia M."/>
            <person name="Sanchez-Ramirez S."/>
            <person name="Szollosi G.J."/>
            <person name="Szarkandi J.G."/>
            <person name="Papp V."/>
            <person name="Albert L."/>
            <person name="Andreopoulos W."/>
            <person name="Angelini C."/>
            <person name="Antonin V."/>
            <person name="Barry K.W."/>
            <person name="Bougher N.L."/>
            <person name="Buchanan P."/>
            <person name="Buyck B."/>
            <person name="Bense V."/>
            <person name="Catcheside P."/>
            <person name="Chovatia M."/>
            <person name="Cooper J."/>
            <person name="Damon W."/>
            <person name="Desjardin D."/>
            <person name="Finy P."/>
            <person name="Geml J."/>
            <person name="Haridas S."/>
            <person name="Hughes K."/>
            <person name="Justo A."/>
            <person name="Karasinski D."/>
            <person name="Kautmanova I."/>
            <person name="Kiss B."/>
            <person name="Kocsube S."/>
            <person name="Kotiranta H."/>
            <person name="LaButti K.M."/>
            <person name="Lechner B.E."/>
            <person name="Liimatainen K."/>
            <person name="Lipzen A."/>
            <person name="Lukacs Z."/>
            <person name="Mihaltcheva S."/>
            <person name="Morgado L.N."/>
            <person name="Niskanen T."/>
            <person name="Noordeloos M.E."/>
            <person name="Ohm R.A."/>
            <person name="Ortiz-Santana B."/>
            <person name="Ovrebo C."/>
            <person name="Racz N."/>
            <person name="Riley R."/>
            <person name="Savchenko A."/>
            <person name="Shiryaev A."/>
            <person name="Soop K."/>
            <person name="Spirin V."/>
            <person name="Szebenyi C."/>
            <person name="Tomsovsky M."/>
            <person name="Tulloss R.E."/>
            <person name="Uehling J."/>
            <person name="Grigoriev I.V."/>
            <person name="Vagvolgyi C."/>
            <person name="Papp T."/>
            <person name="Martin F.M."/>
            <person name="Miettinen O."/>
            <person name="Hibbett D.S."/>
            <person name="Nagy L.G."/>
        </authorList>
    </citation>
    <scope>NUCLEOTIDE SEQUENCE [LARGE SCALE GENOMIC DNA]</scope>
    <source>
        <strain evidence="1 2">CBS 962.96</strain>
    </source>
</reference>
<dbReference type="EMBL" id="ML179067">
    <property type="protein sequence ID" value="THV03398.1"/>
    <property type="molecule type" value="Genomic_DNA"/>
</dbReference>
<protein>
    <submittedName>
        <fullName evidence="1">Uncharacterized protein</fullName>
    </submittedName>
</protein>